<feature type="signal peptide" evidence="1">
    <location>
        <begin position="1"/>
        <end position="18"/>
    </location>
</feature>
<organism evidence="2 3">
    <name type="scientific">Aplosporella prunicola CBS 121167</name>
    <dbReference type="NCBI Taxonomy" id="1176127"/>
    <lineage>
        <taxon>Eukaryota</taxon>
        <taxon>Fungi</taxon>
        <taxon>Dikarya</taxon>
        <taxon>Ascomycota</taxon>
        <taxon>Pezizomycotina</taxon>
        <taxon>Dothideomycetes</taxon>
        <taxon>Dothideomycetes incertae sedis</taxon>
        <taxon>Botryosphaeriales</taxon>
        <taxon>Aplosporellaceae</taxon>
        <taxon>Aplosporella</taxon>
    </lineage>
</organism>
<keyword evidence="1" id="KW-0732">Signal</keyword>
<reference evidence="2" key="1">
    <citation type="journal article" date="2020" name="Stud. Mycol.">
        <title>101 Dothideomycetes genomes: a test case for predicting lifestyles and emergence of pathogens.</title>
        <authorList>
            <person name="Haridas S."/>
            <person name="Albert R."/>
            <person name="Binder M."/>
            <person name="Bloem J."/>
            <person name="Labutti K."/>
            <person name="Salamov A."/>
            <person name="Andreopoulos B."/>
            <person name="Baker S."/>
            <person name="Barry K."/>
            <person name="Bills G."/>
            <person name="Bluhm B."/>
            <person name="Cannon C."/>
            <person name="Castanera R."/>
            <person name="Culley D."/>
            <person name="Daum C."/>
            <person name="Ezra D."/>
            <person name="Gonzalez J."/>
            <person name="Henrissat B."/>
            <person name="Kuo A."/>
            <person name="Liang C."/>
            <person name="Lipzen A."/>
            <person name="Lutzoni F."/>
            <person name="Magnuson J."/>
            <person name="Mondo S."/>
            <person name="Nolan M."/>
            <person name="Ohm R."/>
            <person name="Pangilinan J."/>
            <person name="Park H.-J."/>
            <person name="Ramirez L."/>
            <person name="Alfaro M."/>
            <person name="Sun H."/>
            <person name="Tritt A."/>
            <person name="Yoshinaga Y."/>
            <person name="Zwiers L.-H."/>
            <person name="Turgeon B."/>
            <person name="Goodwin S."/>
            <person name="Spatafora J."/>
            <person name="Crous P."/>
            <person name="Grigoriev I."/>
        </authorList>
    </citation>
    <scope>NUCLEOTIDE SEQUENCE</scope>
    <source>
        <strain evidence="2">CBS 121167</strain>
    </source>
</reference>
<proteinExistence type="predicted"/>
<evidence type="ECO:0008006" key="4">
    <source>
        <dbReference type="Google" id="ProtNLM"/>
    </source>
</evidence>
<dbReference type="AlphaFoldDB" id="A0A6A6BTH5"/>
<evidence type="ECO:0000313" key="2">
    <source>
        <dbReference type="EMBL" id="KAF2147290.1"/>
    </source>
</evidence>
<dbReference type="Proteomes" id="UP000799438">
    <property type="component" value="Unassembled WGS sequence"/>
</dbReference>
<dbReference type="EMBL" id="ML995474">
    <property type="protein sequence ID" value="KAF2147290.1"/>
    <property type="molecule type" value="Genomic_DNA"/>
</dbReference>
<dbReference type="PANTHER" id="PTHR42047">
    <property type="entry name" value="PROTEIN, PUTATIVE (AFU_ORTHOLOGUE AFUA_6G03560)-RELATED"/>
    <property type="match status" value="1"/>
</dbReference>
<gene>
    <name evidence="2" type="ORF">K452DRAFT_217519</name>
</gene>
<accession>A0A6A6BTH5</accession>
<name>A0A6A6BTH5_9PEZI</name>
<keyword evidence="3" id="KW-1185">Reference proteome</keyword>
<dbReference type="GeneID" id="54293795"/>
<evidence type="ECO:0000313" key="3">
    <source>
        <dbReference type="Proteomes" id="UP000799438"/>
    </source>
</evidence>
<dbReference type="OrthoDB" id="5430620at2759"/>
<protein>
    <recommendedName>
        <fullName evidence="4">IgE-binding protein</fullName>
    </recommendedName>
</protein>
<evidence type="ECO:0000256" key="1">
    <source>
        <dbReference type="SAM" id="SignalP"/>
    </source>
</evidence>
<sequence>MKTAAAATLLAAVPAVLGQNKPFEGLTVRSGSDFQYATITQAGLSFWVGKDTESYCPEASVPIDCPPGNVTAFVGGEGTLSMDVEVPGGQQVYIAPTGELKVTQAHSASMPEGSIQDGFHKSESNSLGFLHWTNGFLACPAANSTDGYPYQIYASVDGLKRTDCLGFDFLTSNYTGTGAAAWQYA</sequence>
<dbReference type="PANTHER" id="PTHR42047:SF1">
    <property type="entry name" value="PROTEIN, PUTATIVE (AFU_ORTHOLOGUE AFUA_6G03560)-RELATED"/>
    <property type="match status" value="1"/>
</dbReference>
<dbReference type="InterPro" id="IPR052820">
    <property type="entry name" value="PhiA_domain"/>
</dbReference>
<dbReference type="RefSeq" id="XP_033402998.1">
    <property type="nucleotide sequence ID" value="XM_033536299.1"/>
</dbReference>
<feature type="chain" id="PRO_5025629590" description="IgE-binding protein" evidence="1">
    <location>
        <begin position="19"/>
        <end position="185"/>
    </location>
</feature>